<organism evidence="2 3">
    <name type="scientific">Faecalicoccus acidiformans</name>
    <dbReference type="NCBI Taxonomy" id="915173"/>
    <lineage>
        <taxon>Bacteria</taxon>
        <taxon>Bacillati</taxon>
        <taxon>Bacillota</taxon>
        <taxon>Erysipelotrichia</taxon>
        <taxon>Erysipelotrichales</taxon>
        <taxon>Erysipelotrichaceae</taxon>
        <taxon>Faecalicoccus</taxon>
    </lineage>
</organism>
<feature type="transmembrane region" description="Helical" evidence="1">
    <location>
        <begin position="46"/>
        <end position="64"/>
    </location>
</feature>
<protein>
    <submittedName>
        <fullName evidence="2">Uncharacterized protein</fullName>
    </submittedName>
</protein>
<evidence type="ECO:0000313" key="2">
    <source>
        <dbReference type="EMBL" id="MBM6830982.1"/>
    </source>
</evidence>
<keyword evidence="3" id="KW-1185">Reference proteome</keyword>
<name>A0ABS2FMY9_9FIRM</name>
<feature type="transmembrane region" description="Helical" evidence="1">
    <location>
        <begin position="76"/>
        <end position="98"/>
    </location>
</feature>
<feature type="transmembrane region" description="Helical" evidence="1">
    <location>
        <begin position="21"/>
        <end position="40"/>
    </location>
</feature>
<gene>
    <name evidence="2" type="ORF">H5982_02520</name>
</gene>
<keyword evidence="1" id="KW-0472">Membrane</keyword>
<dbReference type="Proteomes" id="UP000775500">
    <property type="component" value="Unassembled WGS sequence"/>
</dbReference>
<keyword evidence="1" id="KW-0812">Transmembrane</keyword>
<reference evidence="2 3" key="1">
    <citation type="journal article" date="2021" name="Sci. Rep.">
        <title>The distribution of antibiotic resistance genes in chicken gut microbiota commensals.</title>
        <authorList>
            <person name="Juricova H."/>
            <person name="Matiasovicova J."/>
            <person name="Kubasova T."/>
            <person name="Cejkova D."/>
            <person name="Rychlik I."/>
        </authorList>
    </citation>
    <scope>NUCLEOTIDE SEQUENCE [LARGE SCALE GENOMIC DNA]</scope>
    <source>
        <strain evidence="2 3">An423</strain>
    </source>
</reference>
<dbReference type="RefSeq" id="WP_204684917.1">
    <property type="nucleotide sequence ID" value="NZ_JACJLU010000002.1"/>
</dbReference>
<comment type="caution">
    <text evidence="2">The sequence shown here is derived from an EMBL/GenBank/DDBJ whole genome shotgun (WGS) entry which is preliminary data.</text>
</comment>
<evidence type="ECO:0000313" key="3">
    <source>
        <dbReference type="Proteomes" id="UP000775500"/>
    </source>
</evidence>
<evidence type="ECO:0000256" key="1">
    <source>
        <dbReference type="SAM" id="Phobius"/>
    </source>
</evidence>
<keyword evidence="1" id="KW-1133">Transmembrane helix</keyword>
<proteinExistence type="predicted"/>
<accession>A0ABS2FMY9</accession>
<sequence length="152" mass="16906">MQTEKKKRSAFDILLSPLKHLGNVLGITGVHILSVILLALGTIAKFIAYGIVALVAMVLIWDLVLGHAPVALPKMFYILLVVGALLAVFIKNLILYMAEYFDSFAFHAEEALQPKFTPTTEEPTIHIVYQDATKPMSNDDIIVEGEYTEKEF</sequence>
<dbReference type="EMBL" id="JACJLU010000002">
    <property type="protein sequence ID" value="MBM6830982.1"/>
    <property type="molecule type" value="Genomic_DNA"/>
</dbReference>